<dbReference type="SUPFAM" id="SSF49265">
    <property type="entry name" value="Fibronectin type III"/>
    <property type="match status" value="1"/>
</dbReference>
<dbReference type="InterPro" id="IPR036420">
    <property type="entry name" value="BRCT_dom_sf"/>
</dbReference>
<dbReference type="Proteomes" id="UP000289152">
    <property type="component" value="Unassembled WGS sequence"/>
</dbReference>
<dbReference type="GO" id="GO:0006893">
    <property type="term" value="P:Golgi to plasma membrane transport"/>
    <property type="evidence" value="ECO:0007669"/>
    <property type="project" value="TreeGrafter"/>
</dbReference>
<dbReference type="STRING" id="5217.A0A4Q1BJY7"/>
<dbReference type="Gene3D" id="6.20.120.50">
    <property type="match status" value="1"/>
</dbReference>
<dbReference type="VEuPathDB" id="FungiDB:TREMEDRAFT_73967"/>
<evidence type="ECO:0008006" key="6">
    <source>
        <dbReference type="Google" id="ProtNLM"/>
    </source>
</evidence>
<dbReference type="GO" id="GO:0000747">
    <property type="term" value="P:conjugation with cellular fusion"/>
    <property type="evidence" value="ECO:0007669"/>
    <property type="project" value="TreeGrafter"/>
</dbReference>
<feature type="compositionally biased region" description="Basic and acidic residues" evidence="1">
    <location>
        <begin position="629"/>
        <end position="643"/>
    </location>
</feature>
<keyword evidence="5" id="KW-1185">Reference proteome</keyword>
<dbReference type="InParanoid" id="A0A4Q1BJY7"/>
<dbReference type="Gene3D" id="2.60.40.10">
    <property type="entry name" value="Immunoglobulins"/>
    <property type="match status" value="1"/>
</dbReference>
<comment type="caution">
    <text evidence="4">The sequence shown here is derived from an EMBL/GenBank/DDBJ whole genome shotgun (WGS) entry which is preliminary data.</text>
</comment>
<dbReference type="InterPro" id="IPR031669">
    <property type="entry name" value="Fn3_2"/>
</dbReference>
<feature type="compositionally biased region" description="Basic and acidic residues" evidence="1">
    <location>
        <begin position="502"/>
        <end position="512"/>
    </location>
</feature>
<proteinExistence type="predicted"/>
<dbReference type="Pfam" id="PF16893">
    <property type="entry name" value="fn3_2"/>
    <property type="match status" value="1"/>
</dbReference>
<sequence>MNTSDSSGSVASTSTLGSRNIPNGSVRILKGKGKEKMEQFTFTLGKLDAGMAILLGPNAHLLEFPSLLLPTPSPGNPPLGPGSILTITVSRDLAAEAEAHRIFEKLQDDILSTYTIPPQTPVLRIRNVTQTSVCVEWDKLDIGSSTFRALEMFRNGQRWGRVGGEWGRKEREKREWKTGGLQSGDEYSFQLVLKTTAGIYRSNILRVRTHTMDNLTGLLIHFGPIEPPSLLDQLRRCLQQIGARESPTVALDTTHYVCTGVEDTRDRNYQEALRVNLPLVVPGWLLAVAGERRLVPISSYILPTPVASSAPAPAPAPFKRPEPLKRSSLPFSAPSSPIRENTEEIRRSPSPETIARMSMTGSRLPSQPERRASKDVSTPDIPTRVRTPKPEAIGKLDRSFKFPTSVPNSADSLTSSRSGDGRTSLQASRSVQSSDSPIASSVHEMDDEYVKAVSSSSIKAPASYEETTIAHAPEIASPTVSTNSEPAQEDPLASPKSAVKSNGHEVHQEDTSGLKAMSIDDAVKDFHRAIQTPESVDTPTRPEDAHFSDTAEPSPVTPQEEASPASSPEDVPLGSPVDQLERSDSILTTNPSPSPAGHSSAEDIPPIAPRRKVSLVPRVKSSEVIEQVDSGHGEERMTEIDLN</sequence>
<feature type="region of interest" description="Disordered" evidence="1">
    <location>
        <begin position="306"/>
        <end position="643"/>
    </location>
</feature>
<dbReference type="SUPFAM" id="SSF52113">
    <property type="entry name" value="BRCT domain"/>
    <property type="match status" value="1"/>
</dbReference>
<reference evidence="4 5" key="1">
    <citation type="submission" date="2016-06" db="EMBL/GenBank/DDBJ databases">
        <title>Evolution of pathogenesis and genome organization in the Tremellales.</title>
        <authorList>
            <person name="Cuomo C."/>
            <person name="Litvintseva A."/>
            <person name="Heitman J."/>
            <person name="Chen Y."/>
            <person name="Sun S."/>
            <person name="Springer D."/>
            <person name="Dromer F."/>
            <person name="Young S."/>
            <person name="Zeng Q."/>
            <person name="Chapman S."/>
            <person name="Gujja S."/>
            <person name="Saif S."/>
            <person name="Birren B."/>
        </authorList>
    </citation>
    <scope>NUCLEOTIDE SEQUENCE [LARGE SCALE GENOMIC DNA]</scope>
    <source>
        <strain evidence="4 5">ATCC 28783</strain>
    </source>
</reference>
<evidence type="ECO:0000256" key="1">
    <source>
        <dbReference type="SAM" id="MobiDB-lite"/>
    </source>
</evidence>
<evidence type="ECO:0000259" key="2">
    <source>
        <dbReference type="PROSITE" id="PS50172"/>
    </source>
</evidence>
<dbReference type="GO" id="GO:0005802">
    <property type="term" value="C:trans-Golgi network"/>
    <property type="evidence" value="ECO:0007669"/>
    <property type="project" value="TreeGrafter"/>
</dbReference>
<feature type="domain" description="BRCT" evidence="2">
    <location>
        <begin position="210"/>
        <end position="302"/>
    </location>
</feature>
<accession>A0A4Q1BJY7</accession>
<dbReference type="Pfam" id="PF16892">
    <property type="entry name" value="CHS5_N"/>
    <property type="match status" value="1"/>
</dbReference>
<dbReference type="PROSITE" id="PS50853">
    <property type="entry name" value="FN3"/>
    <property type="match status" value="1"/>
</dbReference>
<name>A0A4Q1BJY7_TREME</name>
<feature type="compositionally biased region" description="Basic and acidic residues" evidence="1">
    <location>
        <begin position="540"/>
        <end position="549"/>
    </location>
</feature>
<organism evidence="4 5">
    <name type="scientific">Tremella mesenterica</name>
    <name type="common">Jelly fungus</name>
    <dbReference type="NCBI Taxonomy" id="5217"/>
    <lineage>
        <taxon>Eukaryota</taxon>
        <taxon>Fungi</taxon>
        <taxon>Dikarya</taxon>
        <taxon>Basidiomycota</taxon>
        <taxon>Agaricomycotina</taxon>
        <taxon>Tremellomycetes</taxon>
        <taxon>Tremellales</taxon>
        <taxon>Tremellaceae</taxon>
        <taxon>Tremella</taxon>
    </lineage>
</organism>
<gene>
    <name evidence="4" type="ORF">M231_04617</name>
</gene>
<dbReference type="SMART" id="SM00292">
    <property type="entry name" value="BRCT"/>
    <property type="match status" value="1"/>
</dbReference>
<feature type="compositionally biased region" description="Polar residues" evidence="1">
    <location>
        <begin position="329"/>
        <end position="339"/>
    </location>
</feature>
<dbReference type="EMBL" id="SDIL01000054">
    <property type="protein sequence ID" value="RXK38058.1"/>
    <property type="molecule type" value="Genomic_DNA"/>
</dbReference>
<dbReference type="InterPro" id="IPR001357">
    <property type="entry name" value="BRCT_dom"/>
</dbReference>
<dbReference type="InterPro" id="IPR013783">
    <property type="entry name" value="Ig-like_fold"/>
</dbReference>
<dbReference type="FunCoup" id="A0A4Q1BJY7">
    <property type="interactions" value="25"/>
</dbReference>
<dbReference type="OrthoDB" id="245697at2759"/>
<dbReference type="InterPro" id="IPR003961">
    <property type="entry name" value="FN3_dom"/>
</dbReference>
<feature type="compositionally biased region" description="Basic and acidic residues" evidence="1">
    <location>
        <begin position="340"/>
        <end position="349"/>
    </location>
</feature>
<protein>
    <recommendedName>
        <fullName evidence="6">BRCT domain-containing protein</fullName>
    </recommendedName>
</protein>
<dbReference type="Pfam" id="PF00533">
    <property type="entry name" value="BRCT"/>
    <property type="match status" value="1"/>
</dbReference>
<dbReference type="GO" id="GO:0034044">
    <property type="term" value="C:exomer complex"/>
    <property type="evidence" value="ECO:0007669"/>
    <property type="project" value="TreeGrafter"/>
</dbReference>
<dbReference type="PANTHER" id="PTHR47351">
    <property type="entry name" value="CHITIN BIOSYNTHESIS PROTEIN CHS5"/>
    <property type="match status" value="1"/>
</dbReference>
<dbReference type="PANTHER" id="PTHR47351:SF1">
    <property type="entry name" value="CHITIN BIOSYNTHESIS PROTEIN CHS5"/>
    <property type="match status" value="1"/>
</dbReference>
<feature type="domain" description="Fibronectin type-III" evidence="3">
    <location>
        <begin position="117"/>
        <end position="215"/>
    </location>
</feature>
<feature type="compositionally biased region" description="Polar residues" evidence="1">
    <location>
        <begin position="405"/>
        <end position="439"/>
    </location>
</feature>
<dbReference type="InterPro" id="IPR036116">
    <property type="entry name" value="FN3_sf"/>
</dbReference>
<dbReference type="Gene3D" id="3.40.50.10190">
    <property type="entry name" value="BRCT domain"/>
    <property type="match status" value="1"/>
</dbReference>
<dbReference type="AlphaFoldDB" id="A0A4Q1BJY7"/>
<dbReference type="InterPro" id="IPR031673">
    <property type="entry name" value="Chs5_N"/>
</dbReference>
<evidence type="ECO:0000259" key="3">
    <source>
        <dbReference type="PROSITE" id="PS50853"/>
    </source>
</evidence>
<dbReference type="GO" id="GO:0046983">
    <property type="term" value="F:protein dimerization activity"/>
    <property type="evidence" value="ECO:0007669"/>
    <property type="project" value="InterPro"/>
</dbReference>
<evidence type="ECO:0000313" key="5">
    <source>
        <dbReference type="Proteomes" id="UP000289152"/>
    </source>
</evidence>
<dbReference type="PROSITE" id="PS50172">
    <property type="entry name" value="BRCT"/>
    <property type="match status" value="1"/>
</dbReference>
<feature type="compositionally biased region" description="Basic and acidic residues" evidence="1">
    <location>
        <begin position="388"/>
        <end position="400"/>
    </location>
</feature>
<evidence type="ECO:0000313" key="4">
    <source>
        <dbReference type="EMBL" id="RXK38058.1"/>
    </source>
</evidence>
<dbReference type="InterPro" id="IPR052827">
    <property type="entry name" value="CHS_Export/Cell_Fusion_Reg"/>
</dbReference>